<organism evidence="1 2">
    <name type="scientific">Aspergillus tanneri</name>
    <dbReference type="NCBI Taxonomy" id="1220188"/>
    <lineage>
        <taxon>Eukaryota</taxon>
        <taxon>Fungi</taxon>
        <taxon>Dikarya</taxon>
        <taxon>Ascomycota</taxon>
        <taxon>Pezizomycotina</taxon>
        <taxon>Eurotiomycetes</taxon>
        <taxon>Eurotiomycetidae</taxon>
        <taxon>Eurotiales</taxon>
        <taxon>Aspergillaceae</taxon>
        <taxon>Aspergillus</taxon>
        <taxon>Aspergillus subgen. Circumdati</taxon>
    </lineage>
</organism>
<sequence>MPRDGSGTTVHYALGVLETNFPL</sequence>
<reference evidence="1 2" key="1">
    <citation type="submission" date="2019-03" db="EMBL/GenBank/DDBJ databases">
        <title>The genome sequence of a newly discovered highly antifungal drug resistant Aspergillus species, Aspergillus tanneri NIH 1004.</title>
        <authorList>
            <person name="Mounaud S."/>
            <person name="Singh I."/>
            <person name="Joardar V."/>
            <person name="Pakala S."/>
            <person name="Pakala S."/>
            <person name="Venepally P."/>
            <person name="Hoover J."/>
            <person name="Nierman W."/>
            <person name="Chung J."/>
            <person name="Losada L."/>
        </authorList>
    </citation>
    <scope>NUCLEOTIDE SEQUENCE [LARGE SCALE GENOMIC DNA]</scope>
    <source>
        <strain evidence="1 2">NIH1004</strain>
    </source>
</reference>
<accession>A0A4S3IYF4</accession>
<name>A0A4S3IYF4_9EURO</name>
<protein>
    <submittedName>
        <fullName evidence="1">Uncharacterized protein</fullName>
    </submittedName>
</protein>
<dbReference type="VEuPathDB" id="FungiDB:EYZ11_013341"/>
<dbReference type="Proteomes" id="UP000308092">
    <property type="component" value="Unassembled WGS sequence"/>
</dbReference>
<evidence type="ECO:0000313" key="2">
    <source>
        <dbReference type="Proteomes" id="UP000308092"/>
    </source>
</evidence>
<dbReference type="AlphaFoldDB" id="A0A4S3IYF4"/>
<gene>
    <name evidence="1" type="ORF">EYZ11_013341</name>
</gene>
<dbReference type="EMBL" id="SOSA01001381">
    <property type="protein sequence ID" value="THC87212.1"/>
    <property type="molecule type" value="Genomic_DNA"/>
</dbReference>
<evidence type="ECO:0000313" key="1">
    <source>
        <dbReference type="EMBL" id="THC87212.1"/>
    </source>
</evidence>
<keyword evidence="2" id="KW-1185">Reference proteome</keyword>
<comment type="caution">
    <text evidence="1">The sequence shown here is derived from an EMBL/GenBank/DDBJ whole genome shotgun (WGS) entry which is preliminary data.</text>
</comment>
<proteinExistence type="predicted"/>